<feature type="binding site" evidence="9">
    <location>
        <position position="480"/>
    </location>
    <ligand>
        <name>Mo-bis(molybdopterin guanine dinucleotide)</name>
        <dbReference type="ChEBI" id="CHEBI:60539"/>
    </ligand>
</feature>
<accession>L8JDP2</accession>
<dbReference type="Pfam" id="PF01568">
    <property type="entry name" value="Molydop_binding"/>
    <property type="match status" value="1"/>
</dbReference>
<dbReference type="GO" id="GO:0043546">
    <property type="term" value="F:molybdopterin cofactor binding"/>
    <property type="evidence" value="ECO:0007669"/>
    <property type="project" value="InterPro"/>
</dbReference>
<dbReference type="Gene3D" id="3.40.228.10">
    <property type="entry name" value="Dimethylsulfoxide Reductase, domain 2"/>
    <property type="match status" value="1"/>
</dbReference>
<dbReference type="SUPFAM" id="SSF50692">
    <property type="entry name" value="ADC-like"/>
    <property type="match status" value="1"/>
</dbReference>
<dbReference type="PROSITE" id="PS51318">
    <property type="entry name" value="TAT"/>
    <property type="match status" value="1"/>
</dbReference>
<dbReference type="InterPro" id="IPR006657">
    <property type="entry name" value="MoPterin_dinucl-bd_dom"/>
</dbReference>
<dbReference type="CDD" id="cd02793">
    <property type="entry name" value="MopB_CT_DMSOR-BSOR-TMAOR"/>
    <property type="match status" value="1"/>
</dbReference>
<dbReference type="PANTHER" id="PTHR43742">
    <property type="entry name" value="TRIMETHYLAMINE-N-OXIDE REDUCTASE"/>
    <property type="match status" value="1"/>
</dbReference>
<dbReference type="PROSITE" id="PS00490">
    <property type="entry name" value="MOLYBDOPTERIN_PROK_2"/>
    <property type="match status" value="1"/>
</dbReference>
<dbReference type="Pfam" id="PF18364">
    <property type="entry name" value="Molybdopterin_N"/>
    <property type="match status" value="1"/>
</dbReference>
<feature type="domain" description="Molybdopterin oxidoreductase N-terminal" evidence="12">
    <location>
        <begin position="64"/>
        <end position="104"/>
    </location>
</feature>
<evidence type="ECO:0000313" key="13">
    <source>
        <dbReference type="EMBL" id="ELR66935.1"/>
    </source>
</evidence>
<evidence type="ECO:0000256" key="6">
    <source>
        <dbReference type="ARBA" id="ARBA00022729"/>
    </source>
</evidence>
<proteinExistence type="inferred from homology"/>
<evidence type="ECO:0000259" key="11">
    <source>
        <dbReference type="Pfam" id="PF01568"/>
    </source>
</evidence>
<evidence type="ECO:0000256" key="5">
    <source>
        <dbReference type="ARBA" id="ARBA00022723"/>
    </source>
</evidence>
<feature type="binding site" evidence="9">
    <location>
        <position position="786"/>
    </location>
    <ligand>
        <name>Mo-bis(molybdopterin guanine dinucleotide)</name>
        <dbReference type="ChEBI" id="CHEBI:60539"/>
    </ligand>
</feature>
<dbReference type="InterPro" id="IPR006658">
    <property type="entry name" value="BisC"/>
</dbReference>
<keyword evidence="14" id="KW-1185">Reference proteome</keyword>
<dbReference type="GO" id="GO:0009055">
    <property type="term" value="F:electron transfer activity"/>
    <property type="evidence" value="ECO:0007669"/>
    <property type="project" value="TreeGrafter"/>
</dbReference>
<dbReference type="GO" id="GO:0009061">
    <property type="term" value="P:anaerobic respiration"/>
    <property type="evidence" value="ECO:0007669"/>
    <property type="project" value="TreeGrafter"/>
</dbReference>
<evidence type="ECO:0000256" key="8">
    <source>
        <dbReference type="ARBA" id="ARBA00023002"/>
    </source>
</evidence>
<dbReference type="OrthoDB" id="9759518at2"/>
<dbReference type="Gene3D" id="3.40.50.740">
    <property type="match status" value="1"/>
</dbReference>
<dbReference type="RefSeq" id="WP_007464050.1">
    <property type="nucleotide sequence ID" value="NZ_AMZO01000006.1"/>
</dbReference>
<evidence type="ECO:0000259" key="10">
    <source>
        <dbReference type="Pfam" id="PF00384"/>
    </source>
</evidence>
<dbReference type="CDD" id="cd02769">
    <property type="entry name" value="MopB_DMSOR-BSOR-TMAOR"/>
    <property type="match status" value="1"/>
</dbReference>
<dbReference type="GO" id="GO:0050626">
    <property type="term" value="F:trimethylamine-N-oxide reductase (cytochrome c) activity"/>
    <property type="evidence" value="ECO:0007669"/>
    <property type="project" value="UniProtKB-EC"/>
</dbReference>
<comment type="caution">
    <text evidence="13">The sequence shown here is derived from an EMBL/GenBank/DDBJ whole genome shotgun (WGS) entry which is preliminary data.</text>
</comment>
<dbReference type="EC" id="1.7.2.3" evidence="3"/>
<keyword evidence="8" id="KW-0560">Oxidoreductase</keyword>
<dbReference type="SUPFAM" id="SSF53706">
    <property type="entry name" value="Formate dehydrogenase/DMSO reductase, domains 1-3"/>
    <property type="match status" value="1"/>
</dbReference>
<protein>
    <recommendedName>
        <fullName evidence="3">trimethylamine-N-oxide reductase</fullName>
        <ecNumber evidence="3">1.7.2.3</ecNumber>
    </recommendedName>
</protein>
<organism evidence="13 14">
    <name type="scientific">Photobacterium marinum</name>
    <dbReference type="NCBI Taxonomy" id="1056511"/>
    <lineage>
        <taxon>Bacteria</taxon>
        <taxon>Pseudomonadati</taxon>
        <taxon>Pseudomonadota</taxon>
        <taxon>Gammaproteobacteria</taxon>
        <taxon>Vibrionales</taxon>
        <taxon>Vibrionaceae</taxon>
        <taxon>Photobacterium</taxon>
    </lineage>
</organism>
<keyword evidence="7" id="KW-0574">Periplasm</keyword>
<evidence type="ECO:0000259" key="12">
    <source>
        <dbReference type="Pfam" id="PF18364"/>
    </source>
</evidence>
<dbReference type="InterPro" id="IPR041460">
    <property type="entry name" value="Molybdopterin_N"/>
</dbReference>
<gene>
    <name evidence="13" type="ORF">C942_04634</name>
</gene>
<evidence type="ECO:0000256" key="3">
    <source>
        <dbReference type="ARBA" id="ARBA00011885"/>
    </source>
</evidence>
<feature type="domain" description="Molybdopterin oxidoreductase" evidence="10">
    <location>
        <begin position="108"/>
        <end position="566"/>
    </location>
</feature>
<keyword evidence="6" id="KW-0732">Signal</keyword>
<feature type="binding site" evidence="9">
    <location>
        <position position="380"/>
    </location>
    <ligand>
        <name>Mo-bis(molybdopterin guanine dinucleotide)</name>
        <dbReference type="ChEBI" id="CHEBI:60539"/>
    </ligand>
</feature>
<feature type="binding site" evidence="9">
    <location>
        <position position="557"/>
    </location>
    <ligand>
        <name>Mo-bis(molybdopterin guanine dinucleotide)</name>
        <dbReference type="ChEBI" id="CHEBI:60539"/>
    </ligand>
</feature>
<dbReference type="EMBL" id="AMZO01000006">
    <property type="protein sequence ID" value="ELR66935.1"/>
    <property type="molecule type" value="Genomic_DNA"/>
</dbReference>
<keyword evidence="4 9" id="KW-0500">Molybdenum</keyword>
<comment type="similarity">
    <text evidence="2">Belongs to the prokaryotic molybdopterin-containing oxidoreductase family.</text>
</comment>
<keyword evidence="5 9" id="KW-0479">Metal-binding</keyword>
<dbReference type="InterPro" id="IPR041954">
    <property type="entry name" value="CT_DMSOR/BSOR/TMAOR"/>
</dbReference>
<evidence type="ECO:0000256" key="7">
    <source>
        <dbReference type="ARBA" id="ARBA00022764"/>
    </source>
</evidence>
<reference evidence="13 14" key="1">
    <citation type="submission" date="2012-12" db="EMBL/GenBank/DDBJ databases">
        <title>Genome Assembly of Photobacterium sp. AK15.</title>
        <authorList>
            <person name="Khatri I."/>
            <person name="Vaidya B."/>
            <person name="Srinivas T.N.R."/>
            <person name="Subramanian S."/>
            <person name="Pinnaka A."/>
        </authorList>
    </citation>
    <scope>NUCLEOTIDE SEQUENCE [LARGE SCALE GENOMIC DNA]</scope>
    <source>
        <strain evidence="13 14">AK15</strain>
    </source>
</reference>
<dbReference type="Gene3D" id="3.90.55.10">
    <property type="entry name" value="Dimethylsulfoxide Reductase, domain 3"/>
    <property type="match status" value="1"/>
</dbReference>
<dbReference type="PANTHER" id="PTHR43742:SF10">
    <property type="entry name" value="TRIMETHYLAMINE-N-OXIDE REDUCTASE 2"/>
    <property type="match status" value="1"/>
</dbReference>
<name>L8JDP2_9GAMM</name>
<dbReference type="AlphaFoldDB" id="L8JDP2"/>
<evidence type="ECO:0000256" key="4">
    <source>
        <dbReference type="ARBA" id="ARBA00022505"/>
    </source>
</evidence>
<evidence type="ECO:0000256" key="9">
    <source>
        <dbReference type="PIRSR" id="PIRSR606658-1"/>
    </source>
</evidence>
<dbReference type="InterPro" id="IPR050612">
    <property type="entry name" value="Prok_Mopterin_Oxidored"/>
</dbReference>
<dbReference type="NCBIfam" id="NF011682">
    <property type="entry name" value="PRK15102.1"/>
    <property type="match status" value="1"/>
</dbReference>
<dbReference type="GO" id="GO:0030151">
    <property type="term" value="F:molybdenum ion binding"/>
    <property type="evidence" value="ECO:0007669"/>
    <property type="project" value="TreeGrafter"/>
</dbReference>
<comment type="subcellular location">
    <subcellularLocation>
        <location evidence="1">Periplasm</location>
    </subcellularLocation>
</comment>
<evidence type="ECO:0000256" key="2">
    <source>
        <dbReference type="ARBA" id="ARBA00010312"/>
    </source>
</evidence>
<dbReference type="FunFam" id="3.40.228.10:FF:000003">
    <property type="entry name" value="Biotin sulfoxide reductase 2"/>
    <property type="match status" value="1"/>
</dbReference>
<dbReference type="InterPro" id="IPR006311">
    <property type="entry name" value="TAT_signal"/>
</dbReference>
<evidence type="ECO:0000313" key="14">
    <source>
        <dbReference type="Proteomes" id="UP000011134"/>
    </source>
</evidence>
<dbReference type="NCBIfam" id="TIGR00509">
    <property type="entry name" value="bisC_fam"/>
    <property type="match status" value="1"/>
</dbReference>
<evidence type="ECO:0000256" key="1">
    <source>
        <dbReference type="ARBA" id="ARBA00004418"/>
    </source>
</evidence>
<dbReference type="PATRIC" id="fig|1056511.3.peg.1463"/>
<dbReference type="GO" id="GO:0030288">
    <property type="term" value="C:outer membrane-bounded periplasmic space"/>
    <property type="evidence" value="ECO:0007669"/>
    <property type="project" value="TreeGrafter"/>
</dbReference>
<dbReference type="InterPro" id="IPR009010">
    <property type="entry name" value="Asp_de-COase-like_dom_sf"/>
</dbReference>
<feature type="binding site" evidence="9">
    <location>
        <position position="170"/>
    </location>
    <ligand>
        <name>Mo-bis(molybdopterin guanine dinucleotide)</name>
        <dbReference type="ChEBI" id="CHEBI:60539"/>
    </ligand>
</feature>
<feature type="domain" description="Molybdopterin dinucleotide-binding" evidence="11">
    <location>
        <begin position="686"/>
        <end position="801"/>
    </location>
</feature>
<dbReference type="Proteomes" id="UP000011134">
    <property type="component" value="Unassembled WGS sequence"/>
</dbReference>
<dbReference type="InterPro" id="IPR006655">
    <property type="entry name" value="Mopterin_OxRdtase_prok_CS"/>
</dbReference>
<dbReference type="Pfam" id="PF00384">
    <property type="entry name" value="Molybdopterin"/>
    <property type="match status" value="1"/>
</dbReference>
<dbReference type="Gene3D" id="2.40.40.20">
    <property type="match status" value="1"/>
</dbReference>
<dbReference type="InterPro" id="IPR006656">
    <property type="entry name" value="Mopterin_OxRdtase"/>
</dbReference>
<sequence>MSKQSMTKKDEVFLSRRRFLKSAAALAAVPAINSILPKTALAKAVEEALPHFRYTKTAHKGILSAAHWGAFQGVVKDGKMIDAIAIDDDPAPNELIKMVPHQVHAKNRVKYPMVRRNYLEGGAGARKEKRGNDEWVRVSWDKATELVAGEITRLQENFGPSSIYAGSYGWKSTGMFHNSRTLLHRLMNLTGGFLGYAGDYSTGAAQMIMPHVMGSMEVYEQQTAWPVVVESSELVVLWGFNAMATLKNAWNVPDHEGQAGLKALKEKGTRVIAIDPIRNETIEYMNAEWIAPRPYTDVAMMLGMAHTLYSENLHDKEFLKYYTTGFDKFLAYLTGEVDGEPKTAEWAANVCGIDAETIKMLAREFAKNRTMLMAGWGMQRQHHGEQPNWMLVTLAAMLGQIGLPGGGFGFSYHYSSGGSPTAKGGILAGINAGKAPKDSPAPIPVARIVDAIMNPGKTIKFNGRKVTYPNIKMVYVAGGNPFHQHQDTNTLLKAWQQLDTIIVQEPYWTASAKHADIVLPATTAYERNDLDMGGDYSQRYVFPMHKIVEPQHEAKSDFDIYVSLAAKLGVKEAYTEGKDEMQWLKEMYDGMAKQARANRVPLPPFEMFWNANDYVVFPIPEANKRWIRHADFRDNPLLNPLGTPSGRIEIFSDTIAKMDYADCAPHPKWYEPREWYKADIAKKYPLSLNTAHPTQRLHSQLDNTPLRDKYAIANREAVMINNQDAKARGIKHGDLVRAFNDRGQILVGALVSADIRPGGVRICEGAWYDSDNPGQTGGMCRNGCVNVLTFDQGSSQLAQGNCGHMAQLEIEKYLGDAPVNLAHTSPKNA</sequence>
<feature type="binding site" evidence="9">
    <location>
        <position position="527"/>
    </location>
    <ligand>
        <name>Mo-bis(molybdopterin guanine dinucleotide)</name>
        <dbReference type="ChEBI" id="CHEBI:60539"/>
    </ligand>
</feature>
<comment type="cofactor">
    <cofactor evidence="9">
        <name>Mo-bis(molybdopterin guanine dinucleotide)</name>
        <dbReference type="ChEBI" id="CHEBI:60539"/>
    </cofactor>
    <text evidence="9">Binds 1 molybdenum-bis(molybdopterin guanine dinucleotide) (Mo-bis-MGD) cofactor per subunit.</text>
</comment>